<evidence type="ECO:0008006" key="6">
    <source>
        <dbReference type="Google" id="ProtNLM"/>
    </source>
</evidence>
<dbReference type="PANTHER" id="PTHR46599:SF3">
    <property type="entry name" value="PIGGYBAC TRANSPOSABLE ELEMENT-DERIVED PROTEIN 4"/>
    <property type="match status" value="1"/>
</dbReference>
<reference evidence="4" key="2">
    <citation type="submission" date="2017-10" db="EMBL/GenBank/DDBJ databases">
        <title>Ladona fulva Genome sequencing and assembly.</title>
        <authorList>
            <person name="Murali S."/>
            <person name="Richards S."/>
            <person name="Bandaranaike D."/>
            <person name="Bellair M."/>
            <person name="Blankenburg K."/>
            <person name="Chao H."/>
            <person name="Dinh H."/>
            <person name="Doddapaneni H."/>
            <person name="Dugan-Rocha S."/>
            <person name="Elkadiri S."/>
            <person name="Gnanaolivu R."/>
            <person name="Hernandez B."/>
            <person name="Skinner E."/>
            <person name="Javaid M."/>
            <person name="Lee S."/>
            <person name="Li M."/>
            <person name="Ming W."/>
            <person name="Munidasa M."/>
            <person name="Muniz J."/>
            <person name="Nguyen L."/>
            <person name="Hughes D."/>
            <person name="Osuji N."/>
            <person name="Pu L.-L."/>
            <person name="Puazo M."/>
            <person name="Qu C."/>
            <person name="Quiroz J."/>
            <person name="Raj R."/>
            <person name="Weissenberger G."/>
            <person name="Xin Y."/>
            <person name="Zou X."/>
            <person name="Han Y."/>
            <person name="Worley K."/>
            <person name="Muzny D."/>
            <person name="Gibbs R."/>
        </authorList>
    </citation>
    <scope>NUCLEOTIDE SEQUENCE</scope>
    <source>
        <strain evidence="4">Sampled in the wild</strain>
    </source>
</reference>
<dbReference type="EMBL" id="KZ308267">
    <property type="protein sequence ID" value="KAG8226111.1"/>
    <property type="molecule type" value="Genomic_DNA"/>
</dbReference>
<dbReference type="InterPro" id="IPR029526">
    <property type="entry name" value="PGBD"/>
</dbReference>
<sequence length="545" mass="62727">MGRKGKRKDEREPVPSTSGLSTKRRKVDSAGKREEVAEMSEQEIGTMLKSFLAEDDDSGSEWEWSEGDDSEESDSGEEDPAADTSPQFRISSPIPSPEPTSSGTVRDSSAWVADQPNGEPFVFAGSQGLKKLPDGNTPRDFFNLFATDGFYNHVVKETNTQAEEIFFRNPSPQARIAQWKELTVREFQIFLGLLLHMGTIQLNRLNDYWRKGKLFDLKCFSNFMSRDRFQGILQALHFSKNPESDEPIPKDRLYKIRPLIDLFHERMNDIYSPRKELCVDESMVLWRGRLIFRQYLKNKQHRHGLKVYMLTEPSGLVLKFIVYTGQADSEVGGHVVQHNTYMGGIALCDQLLSYYPCERKTMKWYKKLAIHIFQLMLINSFILYNRYSTKKLSLYDFRLELISSLLPDSVMSIQNSSKLSFSHFPDFLSQVVSNRRMQKRCRVCYLKGVRKNVTTYCPNCPDEPGLCLRPCFIDYHKDLSTLYSSSLPDGPYQSFHEPFRAEPIKYNVKVNKPVTGGSYRDFRMSSRKLGIPILPSQALSSHSYQ</sequence>
<feature type="compositionally biased region" description="Acidic residues" evidence="1">
    <location>
        <begin position="53"/>
        <end position="81"/>
    </location>
</feature>
<proteinExistence type="predicted"/>
<feature type="domain" description="PiggyBac transposable element-derived protein" evidence="3">
    <location>
        <begin position="335"/>
        <end position="381"/>
    </location>
</feature>
<feature type="region of interest" description="Disordered" evidence="1">
    <location>
        <begin position="1"/>
        <end position="111"/>
    </location>
</feature>
<protein>
    <recommendedName>
        <fullName evidence="6">PiggyBac transposable element-derived protein domain-containing protein</fullName>
    </recommendedName>
</protein>
<dbReference type="OrthoDB" id="6740508at2759"/>
<dbReference type="AlphaFoldDB" id="A0A8K0K0L0"/>
<feature type="compositionally biased region" description="Basic and acidic residues" evidence="1">
    <location>
        <begin position="27"/>
        <end position="36"/>
    </location>
</feature>
<evidence type="ECO:0000313" key="4">
    <source>
        <dbReference type="EMBL" id="KAG8226111.1"/>
    </source>
</evidence>
<evidence type="ECO:0000259" key="3">
    <source>
        <dbReference type="Pfam" id="PF13843"/>
    </source>
</evidence>
<dbReference type="Pfam" id="PF13843">
    <property type="entry name" value="DDE_Tnp_1_7"/>
    <property type="match status" value="2"/>
</dbReference>
<dbReference type="PANTHER" id="PTHR46599">
    <property type="entry name" value="PIGGYBAC TRANSPOSABLE ELEMENT-DERIVED PROTEIN 4"/>
    <property type="match status" value="1"/>
</dbReference>
<feature type="non-terminal residue" evidence="4">
    <location>
        <position position="545"/>
    </location>
</feature>
<dbReference type="Proteomes" id="UP000792457">
    <property type="component" value="Unassembled WGS sequence"/>
</dbReference>
<accession>A0A8K0K0L0</accession>
<feature type="domain" description="PiggyBac transposable element-derived protein 4 C-terminal zinc-finger" evidence="2">
    <location>
        <begin position="434"/>
        <end position="476"/>
    </location>
</feature>
<evidence type="ECO:0000256" key="1">
    <source>
        <dbReference type="SAM" id="MobiDB-lite"/>
    </source>
</evidence>
<reference evidence="4" key="1">
    <citation type="submission" date="2013-04" db="EMBL/GenBank/DDBJ databases">
        <authorList>
            <person name="Qu J."/>
            <person name="Murali S.C."/>
            <person name="Bandaranaike D."/>
            <person name="Bellair M."/>
            <person name="Blankenburg K."/>
            <person name="Chao H."/>
            <person name="Dinh H."/>
            <person name="Doddapaneni H."/>
            <person name="Downs B."/>
            <person name="Dugan-Rocha S."/>
            <person name="Elkadiri S."/>
            <person name="Gnanaolivu R.D."/>
            <person name="Hernandez B."/>
            <person name="Javaid M."/>
            <person name="Jayaseelan J.C."/>
            <person name="Lee S."/>
            <person name="Li M."/>
            <person name="Ming W."/>
            <person name="Munidasa M."/>
            <person name="Muniz J."/>
            <person name="Nguyen L."/>
            <person name="Ongeri F."/>
            <person name="Osuji N."/>
            <person name="Pu L.-L."/>
            <person name="Puazo M."/>
            <person name="Qu C."/>
            <person name="Quiroz J."/>
            <person name="Raj R."/>
            <person name="Weissenberger G."/>
            <person name="Xin Y."/>
            <person name="Zou X."/>
            <person name="Han Y."/>
            <person name="Richards S."/>
            <person name="Worley K."/>
            <person name="Muzny D."/>
            <person name="Gibbs R."/>
        </authorList>
    </citation>
    <scope>NUCLEOTIDE SEQUENCE</scope>
    <source>
        <strain evidence="4">Sampled in the wild</strain>
    </source>
</reference>
<name>A0A8K0K0L0_LADFU</name>
<feature type="domain" description="PiggyBac transposable element-derived protein" evidence="3">
    <location>
        <begin position="137"/>
        <end position="328"/>
    </location>
</feature>
<keyword evidence="5" id="KW-1185">Reference proteome</keyword>
<comment type="caution">
    <text evidence="4">The sequence shown here is derived from an EMBL/GenBank/DDBJ whole genome shotgun (WGS) entry which is preliminary data.</text>
</comment>
<organism evidence="4 5">
    <name type="scientific">Ladona fulva</name>
    <name type="common">Scarce chaser dragonfly</name>
    <name type="synonym">Libellula fulva</name>
    <dbReference type="NCBI Taxonomy" id="123851"/>
    <lineage>
        <taxon>Eukaryota</taxon>
        <taxon>Metazoa</taxon>
        <taxon>Ecdysozoa</taxon>
        <taxon>Arthropoda</taxon>
        <taxon>Hexapoda</taxon>
        <taxon>Insecta</taxon>
        <taxon>Pterygota</taxon>
        <taxon>Palaeoptera</taxon>
        <taxon>Odonata</taxon>
        <taxon>Epiprocta</taxon>
        <taxon>Anisoptera</taxon>
        <taxon>Libelluloidea</taxon>
        <taxon>Libellulidae</taxon>
        <taxon>Ladona</taxon>
    </lineage>
</organism>
<dbReference type="Pfam" id="PF13842">
    <property type="entry name" value="zf-Tnp_2"/>
    <property type="match status" value="1"/>
</dbReference>
<evidence type="ECO:0000259" key="2">
    <source>
        <dbReference type="Pfam" id="PF13842"/>
    </source>
</evidence>
<gene>
    <name evidence="4" type="ORF">J437_LFUL006741</name>
</gene>
<evidence type="ECO:0000313" key="5">
    <source>
        <dbReference type="Proteomes" id="UP000792457"/>
    </source>
</evidence>
<dbReference type="InterPro" id="IPR032718">
    <property type="entry name" value="PGBD4_Znf_C"/>
</dbReference>